<dbReference type="EMBL" id="CP002869">
    <property type="protein sequence ID" value="AEI40071.1"/>
    <property type="molecule type" value="Genomic_DNA"/>
</dbReference>
<dbReference type="InterPro" id="IPR043129">
    <property type="entry name" value="ATPase_NBD"/>
</dbReference>
<proteinExistence type="inferred from homology"/>
<dbReference type="Gene3D" id="3.30.420.40">
    <property type="match status" value="2"/>
</dbReference>
<dbReference type="SUPFAM" id="SSF53067">
    <property type="entry name" value="Actin-like ATPase domain"/>
    <property type="match status" value="1"/>
</dbReference>
<dbReference type="PATRIC" id="fig|1036673.3.peg.1330"/>
<protein>
    <submittedName>
        <fullName evidence="2">ROK family protein</fullName>
    </submittedName>
</protein>
<evidence type="ECO:0000313" key="2">
    <source>
        <dbReference type="EMBL" id="AEI40071.1"/>
    </source>
</evidence>
<gene>
    <name evidence="2" type="ordered locus">KNP414_01507</name>
</gene>
<sequence length="323" mass="33518">MSRYIGIDIGGTNMVCGLTDGEGQVLRTVKIVTEAPSGSKEVIRRLAEAVTGLMTHAGGQVSAVGIGLPGFVDHVQGISELAVNLGWKNVPLADELRGHIGDIPVFLDNDVRMYVYGEAVAGAGRGFSHVLGVTIGTGMNSALVADGELYYGAGGRAGEIGHVPMEGLTYPCNCGMTGCLETAVSANGIARQGREAVARGERSLLGEWFPEDGGARLTAADVSRAYDLGDAAAAAILRRTGTLLGRGLAAAVTQLAPQVLIIGGGGAQAGERLLGPMKEELKRCVLPFYWEQLTVKTAERLEDAGVVGSALYAKGRLEAQAQQ</sequence>
<dbReference type="InterPro" id="IPR000600">
    <property type="entry name" value="ROK"/>
</dbReference>
<reference evidence="2 3" key="2">
    <citation type="journal article" date="2013" name="Genome Announc.">
        <title>Genome Sequence of Growth-Improving Paenibacillus mucilaginosus Strain KNP414.</title>
        <authorList>
            <person name="Lu J.J."/>
            <person name="Wang J.F."/>
            <person name="Hu X.F."/>
        </authorList>
    </citation>
    <scope>NUCLEOTIDE SEQUENCE [LARGE SCALE GENOMIC DNA]</scope>
    <source>
        <strain evidence="2 3">KNP414</strain>
    </source>
</reference>
<evidence type="ECO:0000313" key="3">
    <source>
        <dbReference type="Proteomes" id="UP000006620"/>
    </source>
</evidence>
<dbReference type="Proteomes" id="UP000006620">
    <property type="component" value="Chromosome"/>
</dbReference>
<dbReference type="AlphaFoldDB" id="F8FMI8"/>
<organism evidence="2 3">
    <name type="scientific">Paenibacillus mucilaginosus (strain KNP414)</name>
    <dbReference type="NCBI Taxonomy" id="1036673"/>
    <lineage>
        <taxon>Bacteria</taxon>
        <taxon>Bacillati</taxon>
        <taxon>Bacillota</taxon>
        <taxon>Bacilli</taxon>
        <taxon>Bacillales</taxon>
        <taxon>Paenibacillaceae</taxon>
        <taxon>Paenibacillus</taxon>
    </lineage>
</organism>
<reference evidence="3" key="1">
    <citation type="submission" date="2011-06" db="EMBL/GenBank/DDBJ databases">
        <title>Complete genome sequence of Paenibacillus mucilaginosus KNP414.</title>
        <authorList>
            <person name="Wang J."/>
            <person name="Hu S."/>
            <person name="Hu X."/>
            <person name="Zhang B."/>
            <person name="Dong D."/>
            <person name="Zhang S."/>
            <person name="Zhao K."/>
            <person name="Wu D."/>
        </authorList>
    </citation>
    <scope>NUCLEOTIDE SEQUENCE [LARGE SCALE GENOMIC DNA]</scope>
    <source>
        <strain evidence="3">KNP414</strain>
    </source>
</reference>
<name>F8FMI8_PAEMK</name>
<dbReference type="HOGENOM" id="CLU_036604_0_4_9"/>
<dbReference type="PANTHER" id="PTHR18964">
    <property type="entry name" value="ROK (REPRESSOR, ORF, KINASE) FAMILY"/>
    <property type="match status" value="1"/>
</dbReference>
<evidence type="ECO:0000256" key="1">
    <source>
        <dbReference type="ARBA" id="ARBA00006479"/>
    </source>
</evidence>
<dbReference type="PANTHER" id="PTHR18964:SF149">
    <property type="entry name" value="BIFUNCTIONAL UDP-N-ACETYLGLUCOSAMINE 2-EPIMERASE_N-ACETYLMANNOSAMINE KINASE"/>
    <property type="match status" value="1"/>
</dbReference>
<dbReference type="Pfam" id="PF00480">
    <property type="entry name" value="ROK"/>
    <property type="match status" value="1"/>
</dbReference>
<comment type="similarity">
    <text evidence="1">Belongs to the ROK (NagC/XylR) family.</text>
</comment>
<dbReference type="KEGG" id="pms:KNP414_01507"/>
<dbReference type="RefSeq" id="WP_013915233.1">
    <property type="nucleotide sequence ID" value="NC_015690.1"/>
</dbReference>
<accession>F8FMI8</accession>